<evidence type="ECO:0000256" key="13">
    <source>
        <dbReference type="SAM" id="Phobius"/>
    </source>
</evidence>
<dbReference type="Pfam" id="PF00781">
    <property type="entry name" value="DAGK_cat"/>
    <property type="match status" value="1"/>
</dbReference>
<evidence type="ECO:0000256" key="6">
    <source>
        <dbReference type="ARBA" id="ARBA00022741"/>
    </source>
</evidence>
<dbReference type="GO" id="GO:0007200">
    <property type="term" value="P:phospholipase C-activating G protein-coupled receptor signaling pathway"/>
    <property type="evidence" value="ECO:0007669"/>
    <property type="project" value="InterPro"/>
</dbReference>
<evidence type="ECO:0000256" key="9">
    <source>
        <dbReference type="ARBA" id="ARBA00022833"/>
    </source>
</evidence>
<keyword evidence="8 12" id="KW-0418">Kinase</keyword>
<dbReference type="GO" id="GO:0008270">
    <property type="term" value="F:zinc ion binding"/>
    <property type="evidence" value="ECO:0007669"/>
    <property type="project" value="UniProtKB-KW"/>
</dbReference>
<dbReference type="GO" id="GO:0005524">
    <property type="term" value="F:ATP binding"/>
    <property type="evidence" value="ECO:0007669"/>
    <property type="project" value="UniProtKB-KW"/>
</dbReference>
<dbReference type="EMBL" id="JIBK01000041">
    <property type="protein sequence ID" value="POM84338.1"/>
    <property type="molecule type" value="Genomic_DNA"/>
</dbReference>
<dbReference type="PROSITE" id="PS50146">
    <property type="entry name" value="DAGK"/>
    <property type="match status" value="1"/>
</dbReference>
<dbReference type="SMART" id="SM00109">
    <property type="entry name" value="C1"/>
    <property type="match status" value="2"/>
</dbReference>
<evidence type="ECO:0000256" key="10">
    <source>
        <dbReference type="ARBA" id="ARBA00022840"/>
    </source>
</evidence>
<gene>
    <name evidence="16" type="ORF">CmeUKMEL1_11895</name>
</gene>
<dbReference type="VEuPathDB" id="CryptoDB:CmeUKMEL1_11895"/>
<dbReference type="SUPFAM" id="SSF111331">
    <property type="entry name" value="NAD kinase/diacylglycerol kinase-like"/>
    <property type="match status" value="1"/>
</dbReference>
<sequence length="919" mass="105200">MLIYSKYETYFSIITEIINKFIPFREALNVIKIALNIIKRHIFALTAGHWYFLIFTTLIASIVTIAILYYLQKNNSNNSILRHIKLRHNWVLYETPEYPKYCTKCSGIIKKRFLLMRNYEGWQCLICKRISHLHCIMQSDSEYCKDECSSNYFIKGGSLIQFKNKTFLNNDSLNKFDDFIPQQKIHCHVLMKGNLHSGAICSICLTVCFSPFGLYGQKCIWCNRTYHDECAENNKITQKQCDFGTLKYIILPPNSFVFELYSLEKSCNSTLNTKSSTFKNEDEYILNSNGLIGVSANNLDTNPTDVIRNNLTSSPNKRSISHYIQIFHKSNLIKKKLKFFDDYLYINSGKPLLVFVNTKSGGHLGQGLIKNLHIYLNPIQIVDIQSSKGPDEALYLFKHLAKMKKLMILICGGDGTVRWVIDRCREIYGENSNSLPPIAVLPLGTGNDLSRTLGWDVTFNGDILNFLKRICTSNIKQMDIWKCTAWDLKNGDSNNTNDNHNMLFSSAFINYLDIGIAARIALKFHNLREAYPQHFNSRLGNQLVYGEVGFRDFFNKSIQLDGLKILCDGKEVSISNQVGGPIPSRSEESINLSGNRSINENCFQGYYHLLNIYNFTIKKYINWLLIPVAGMFGFGNTNKNKVNNKSITETHTNFNSRENRLEGLIICNIPSFSGGVNLWKIPNQFFKKPRKKRDANTIRRTTTLTSRKMGKGLSDRSMSFSIDHFKNSGYLSCSNSESSEYDEMDNTRLELSEGRKRSTNLLKSWFSKAFKQGMSLSPKLNNFETDYEPTKFGINKFQIQKIDDGLIEVVGIRSLFHLTQLQVGLTEPIKLCQGSHIVVYIPRQLPFQVDGEPRIINKCKLIIEQSGKIPVICSEKVENTVSLSVKNALEQAVQKKIINTSQRAWITEHIIQENKLLIS</sequence>
<evidence type="ECO:0000256" key="3">
    <source>
        <dbReference type="ARBA" id="ARBA00022679"/>
    </source>
</evidence>
<evidence type="ECO:0000313" key="16">
    <source>
        <dbReference type="EMBL" id="POM84338.1"/>
    </source>
</evidence>
<keyword evidence="3 12" id="KW-0808">Transferase</keyword>
<reference evidence="16 17" key="1">
    <citation type="submission" date="2014-04" db="EMBL/GenBank/DDBJ databases">
        <title>Comparative Genomics of Cryptosporidium Species.</title>
        <authorList>
            <person name="Silva J.C."/>
            <person name="Su Q."/>
            <person name="Chalmers R."/>
            <person name="Chibucos M.C."/>
            <person name="Elwin K."/>
            <person name="Godinez A."/>
            <person name="Guo F."/>
            <person name="Huynh K."/>
            <person name="Orvis J."/>
            <person name="Ott S."/>
            <person name="Sadzewicz L."/>
            <person name="Sengamalay N."/>
            <person name="Shetty A."/>
            <person name="Sun M."/>
            <person name="Tallon L."/>
            <person name="Xiao L."/>
            <person name="Zhang H."/>
            <person name="Fraser C.M."/>
            <person name="Zhu G."/>
            <person name="Kissinger J."/>
            <person name="Widmer G."/>
        </authorList>
    </citation>
    <scope>NUCLEOTIDE SEQUENCE [LARGE SCALE GENOMIC DNA]</scope>
    <source>
        <strain evidence="16 17">UKMEL1</strain>
    </source>
</reference>
<dbReference type="Pfam" id="PF00609">
    <property type="entry name" value="DAGK_acc"/>
    <property type="match status" value="2"/>
</dbReference>
<keyword evidence="6 12" id="KW-0547">Nucleotide-binding</keyword>
<keyword evidence="10 12" id="KW-0067">ATP-binding</keyword>
<feature type="domain" description="Phorbol-ester/DAG-type" evidence="14">
    <location>
        <begin position="87"/>
        <end position="144"/>
    </location>
</feature>
<comment type="similarity">
    <text evidence="2 12">Belongs to the eukaryotic diacylglycerol kinase family.</text>
</comment>
<comment type="catalytic activity">
    <reaction evidence="12">
        <text>a 1,2-diacyl-sn-glycerol + ATP = a 1,2-diacyl-sn-glycero-3-phosphate + ADP + H(+)</text>
        <dbReference type="Rhea" id="RHEA:10272"/>
        <dbReference type="ChEBI" id="CHEBI:15378"/>
        <dbReference type="ChEBI" id="CHEBI:17815"/>
        <dbReference type="ChEBI" id="CHEBI:30616"/>
        <dbReference type="ChEBI" id="CHEBI:58608"/>
        <dbReference type="ChEBI" id="CHEBI:456216"/>
        <dbReference type="EC" id="2.7.1.107"/>
    </reaction>
</comment>
<keyword evidence="4" id="KW-0479">Metal-binding</keyword>
<dbReference type="SMART" id="SM00045">
    <property type="entry name" value="DAGKa"/>
    <property type="match status" value="1"/>
</dbReference>
<name>A0A2P4Z2N2_9CRYT</name>
<evidence type="ECO:0000256" key="5">
    <source>
        <dbReference type="ARBA" id="ARBA00022737"/>
    </source>
</evidence>
<dbReference type="InterPro" id="IPR046349">
    <property type="entry name" value="C1-like_sf"/>
</dbReference>
<evidence type="ECO:0000256" key="4">
    <source>
        <dbReference type="ARBA" id="ARBA00022723"/>
    </source>
</evidence>
<protein>
    <recommendedName>
        <fullName evidence="12">Diacylglycerol kinase</fullName>
        <shortName evidence="12">DAG kinase</shortName>
        <ecNumber evidence="12">2.7.1.107</ecNumber>
    </recommendedName>
</protein>
<dbReference type="InterPro" id="IPR001206">
    <property type="entry name" value="Diacylglycerol_kinase_cat_dom"/>
</dbReference>
<dbReference type="Gene3D" id="3.40.50.10330">
    <property type="entry name" value="Probable inorganic polyphosphate/atp-NAD kinase, domain 1"/>
    <property type="match status" value="1"/>
</dbReference>
<dbReference type="AlphaFoldDB" id="A0A2P4Z2N2"/>
<evidence type="ECO:0000256" key="12">
    <source>
        <dbReference type="RuleBase" id="RU361128"/>
    </source>
</evidence>
<feature type="transmembrane region" description="Helical" evidence="13">
    <location>
        <begin position="50"/>
        <end position="71"/>
    </location>
</feature>
<dbReference type="PANTHER" id="PTHR11255">
    <property type="entry name" value="DIACYLGLYCEROL KINASE"/>
    <property type="match status" value="1"/>
</dbReference>
<keyword evidence="11 13" id="KW-0472">Membrane</keyword>
<keyword evidence="7" id="KW-0863">Zinc-finger</keyword>
<dbReference type="PROSITE" id="PS50081">
    <property type="entry name" value="ZF_DAG_PE_2"/>
    <property type="match status" value="2"/>
</dbReference>
<dbReference type="EC" id="2.7.1.107" evidence="12"/>
<evidence type="ECO:0000256" key="7">
    <source>
        <dbReference type="ARBA" id="ARBA00022771"/>
    </source>
</evidence>
<dbReference type="PANTHER" id="PTHR11255:SF54">
    <property type="entry name" value="DIACYLGLYCEROL KINASE THETA"/>
    <property type="match status" value="1"/>
</dbReference>
<keyword evidence="5" id="KW-0677">Repeat</keyword>
<dbReference type="SMART" id="SM00046">
    <property type="entry name" value="DAGKc"/>
    <property type="match status" value="1"/>
</dbReference>
<evidence type="ECO:0000313" key="17">
    <source>
        <dbReference type="Proteomes" id="UP000236928"/>
    </source>
</evidence>
<dbReference type="SUPFAM" id="SSF57889">
    <property type="entry name" value="Cysteine-rich domain"/>
    <property type="match status" value="1"/>
</dbReference>
<dbReference type="GO" id="GO:0004143">
    <property type="term" value="F:ATP-dependent diacylglycerol kinase activity"/>
    <property type="evidence" value="ECO:0007669"/>
    <property type="project" value="UniProtKB-EC"/>
</dbReference>
<evidence type="ECO:0000259" key="15">
    <source>
        <dbReference type="PROSITE" id="PS50146"/>
    </source>
</evidence>
<dbReference type="InterPro" id="IPR016064">
    <property type="entry name" value="NAD/diacylglycerol_kinase_sf"/>
</dbReference>
<keyword evidence="17" id="KW-1185">Reference proteome</keyword>
<keyword evidence="13" id="KW-0812">Transmembrane</keyword>
<comment type="subcellular location">
    <subcellularLocation>
        <location evidence="1">Membrane</location>
    </subcellularLocation>
</comment>
<dbReference type="InterPro" id="IPR037607">
    <property type="entry name" value="DGK"/>
</dbReference>
<proteinExistence type="inferred from homology"/>
<dbReference type="InterPro" id="IPR017438">
    <property type="entry name" value="ATP-NAD_kinase_N"/>
</dbReference>
<feature type="domain" description="Phorbol-ester/DAG-type" evidence="14">
    <location>
        <begin position="187"/>
        <end position="241"/>
    </location>
</feature>
<dbReference type="GO" id="GO:0016020">
    <property type="term" value="C:membrane"/>
    <property type="evidence" value="ECO:0007669"/>
    <property type="project" value="UniProtKB-SubCell"/>
</dbReference>
<organism evidence="16 17">
    <name type="scientific">Cryptosporidium meleagridis</name>
    <dbReference type="NCBI Taxonomy" id="93969"/>
    <lineage>
        <taxon>Eukaryota</taxon>
        <taxon>Sar</taxon>
        <taxon>Alveolata</taxon>
        <taxon>Apicomplexa</taxon>
        <taxon>Conoidasida</taxon>
        <taxon>Coccidia</taxon>
        <taxon>Eucoccidiorida</taxon>
        <taxon>Eimeriorina</taxon>
        <taxon>Cryptosporidiidae</taxon>
        <taxon>Cryptosporidium</taxon>
    </lineage>
</organism>
<dbReference type="Gene3D" id="3.30.60.20">
    <property type="match status" value="1"/>
</dbReference>
<dbReference type="Proteomes" id="UP000236928">
    <property type="component" value="Unassembled WGS sequence"/>
</dbReference>
<feature type="domain" description="DAGKc" evidence="15">
    <location>
        <begin position="347"/>
        <end position="487"/>
    </location>
</feature>
<dbReference type="OrthoDB" id="242257at2759"/>
<dbReference type="CDD" id="cd20805">
    <property type="entry name" value="C1_DGK_rpt2"/>
    <property type="match status" value="2"/>
</dbReference>
<dbReference type="InterPro" id="IPR002219">
    <property type="entry name" value="PKC_DAG/PE"/>
</dbReference>
<accession>A0A2P4Z2N2</accession>
<comment type="caution">
    <text evidence="16">The sequence shown here is derived from an EMBL/GenBank/DDBJ whole genome shotgun (WGS) entry which is preliminary data.</text>
</comment>
<evidence type="ECO:0000256" key="8">
    <source>
        <dbReference type="ARBA" id="ARBA00022777"/>
    </source>
</evidence>
<evidence type="ECO:0000256" key="1">
    <source>
        <dbReference type="ARBA" id="ARBA00004370"/>
    </source>
</evidence>
<keyword evidence="13" id="KW-1133">Transmembrane helix</keyword>
<evidence type="ECO:0000259" key="14">
    <source>
        <dbReference type="PROSITE" id="PS50081"/>
    </source>
</evidence>
<evidence type="ECO:0000256" key="2">
    <source>
        <dbReference type="ARBA" id="ARBA00009280"/>
    </source>
</evidence>
<keyword evidence="9" id="KW-0862">Zinc</keyword>
<dbReference type="InterPro" id="IPR000756">
    <property type="entry name" value="Diacylglycerol_kin_accessory"/>
</dbReference>
<evidence type="ECO:0000256" key="11">
    <source>
        <dbReference type="ARBA" id="ARBA00023136"/>
    </source>
</evidence>